<dbReference type="PROSITE" id="PS52050">
    <property type="entry name" value="WYL"/>
    <property type="match status" value="1"/>
</dbReference>
<evidence type="ECO:0000259" key="1">
    <source>
        <dbReference type="Pfam" id="PF13280"/>
    </source>
</evidence>
<feature type="domain" description="WCX" evidence="3">
    <location>
        <begin position="232"/>
        <end position="303"/>
    </location>
</feature>
<accession>A0ABY8VGP0</accession>
<dbReference type="InterPro" id="IPR026881">
    <property type="entry name" value="WYL_dom"/>
</dbReference>
<protein>
    <submittedName>
        <fullName evidence="4">WYL domain-containing protein</fullName>
    </submittedName>
</protein>
<sequence length="313" mass="34950">MKDNPRKLEGLVQSLNLVPYLQKHPGATPMEVARDLGMSNTQVMSALQRLRLSGVGQGPGEMIDLVADWSGVTIVEDQGLNRPLRPTPTEANALLLTLESLETMPGLIDHAAVTSAAAKLRNIMKTRAVPDTIHPAEAGPAATVAEALMNRKQLSLEYYSASSDTTSRRIVSPERLFHQDGNTYLKAWEGEREKTFRLDRIRQAEMLDDDSLAKRSTFDDQDPFGFGEEKVAELRLRDSATWLIDYWQIDLGERMDNGWWSASMPYGSAEWLIRFSLSQADRLKVISPQAVSDEVFRRAKEALQSYDSSTGHS</sequence>
<feature type="domain" description="PafC HTH" evidence="2">
    <location>
        <begin position="11"/>
        <end position="121"/>
    </location>
</feature>
<evidence type="ECO:0000259" key="2">
    <source>
        <dbReference type="Pfam" id="PF19187"/>
    </source>
</evidence>
<evidence type="ECO:0000313" key="4">
    <source>
        <dbReference type="EMBL" id="WIM68836.1"/>
    </source>
</evidence>
<feature type="domain" description="WYL" evidence="1">
    <location>
        <begin position="142"/>
        <end position="206"/>
    </location>
</feature>
<dbReference type="RefSeq" id="WP_284826637.1">
    <property type="nucleotide sequence ID" value="NZ_CP126969.1"/>
</dbReference>
<dbReference type="PANTHER" id="PTHR34580">
    <property type="match status" value="1"/>
</dbReference>
<dbReference type="PANTHER" id="PTHR34580:SF1">
    <property type="entry name" value="PROTEIN PAFC"/>
    <property type="match status" value="1"/>
</dbReference>
<dbReference type="EMBL" id="CP126969">
    <property type="protein sequence ID" value="WIM68836.1"/>
    <property type="molecule type" value="Genomic_DNA"/>
</dbReference>
<keyword evidence="5" id="KW-1185">Reference proteome</keyword>
<organism evidence="4 5">
    <name type="scientific">Corynebacterium breve</name>
    <dbReference type="NCBI Taxonomy" id="3049799"/>
    <lineage>
        <taxon>Bacteria</taxon>
        <taxon>Bacillati</taxon>
        <taxon>Actinomycetota</taxon>
        <taxon>Actinomycetes</taxon>
        <taxon>Mycobacteriales</taxon>
        <taxon>Corynebacteriaceae</taxon>
        <taxon>Corynebacterium</taxon>
    </lineage>
</organism>
<reference evidence="4 5" key="1">
    <citation type="submission" date="2023-05" db="EMBL/GenBank/DDBJ databases">
        <title>Corynebacterium suedekumii sp. nov. and Corynebacterium breve sp. nov. isolated from raw cow's milk.</title>
        <authorList>
            <person name="Baer M.K."/>
            <person name="Mehl L."/>
            <person name="Hellmuth R."/>
            <person name="Marke G."/>
            <person name="Lipski A."/>
        </authorList>
    </citation>
    <scope>NUCLEOTIDE SEQUENCE [LARGE SCALE GENOMIC DNA]</scope>
    <source>
        <strain evidence="4 5">R4</strain>
    </source>
</reference>
<name>A0ABY8VGP0_9CORY</name>
<dbReference type="InterPro" id="IPR057727">
    <property type="entry name" value="WCX_dom"/>
</dbReference>
<dbReference type="InterPro" id="IPR043839">
    <property type="entry name" value="PafC_HTH"/>
</dbReference>
<proteinExistence type="predicted"/>
<evidence type="ECO:0000259" key="3">
    <source>
        <dbReference type="Pfam" id="PF25583"/>
    </source>
</evidence>
<evidence type="ECO:0000313" key="5">
    <source>
        <dbReference type="Proteomes" id="UP001225598"/>
    </source>
</evidence>
<dbReference type="InterPro" id="IPR051534">
    <property type="entry name" value="CBASS_pafABC_assoc_protein"/>
</dbReference>
<dbReference type="Pfam" id="PF19187">
    <property type="entry name" value="HTH_PafC"/>
    <property type="match status" value="1"/>
</dbReference>
<dbReference type="Pfam" id="PF25583">
    <property type="entry name" value="WCX"/>
    <property type="match status" value="1"/>
</dbReference>
<gene>
    <name evidence="4" type="ORF">QP027_05500</name>
</gene>
<dbReference type="Proteomes" id="UP001225598">
    <property type="component" value="Chromosome"/>
</dbReference>
<dbReference type="Pfam" id="PF13280">
    <property type="entry name" value="WYL"/>
    <property type="match status" value="1"/>
</dbReference>
<dbReference type="PIRSF" id="PIRSF016838">
    <property type="entry name" value="PafC"/>
    <property type="match status" value="1"/>
</dbReference>
<dbReference type="InterPro" id="IPR028349">
    <property type="entry name" value="PafC-like"/>
</dbReference>